<evidence type="ECO:0000313" key="18">
    <source>
        <dbReference type="Proteomes" id="UP001149163"/>
    </source>
</evidence>
<dbReference type="GO" id="GO:0003723">
    <property type="term" value="F:RNA binding"/>
    <property type="evidence" value="ECO:0007669"/>
    <property type="project" value="UniProtKB-UniRule"/>
</dbReference>
<comment type="domain">
    <text evidence="12">The Q motif is unique to and characteristic of the DEAD box family of RNA helicases and controls ATP binding and hydrolysis.</text>
</comment>
<dbReference type="InterPro" id="IPR000629">
    <property type="entry name" value="RNA-helicase_DEAD-box_CS"/>
</dbReference>
<evidence type="ECO:0000256" key="8">
    <source>
        <dbReference type="ARBA" id="ARBA00022884"/>
    </source>
</evidence>
<feature type="domain" description="Helicase C-terminal" evidence="15">
    <location>
        <begin position="266"/>
        <end position="438"/>
    </location>
</feature>
<dbReference type="PROSITE" id="PS51192">
    <property type="entry name" value="HELICASE_ATP_BIND_1"/>
    <property type="match status" value="1"/>
</dbReference>
<dbReference type="GO" id="GO:0005730">
    <property type="term" value="C:nucleolus"/>
    <property type="evidence" value="ECO:0007669"/>
    <property type="project" value="UniProtKB-SubCell"/>
</dbReference>
<reference evidence="17" key="1">
    <citation type="submission" date="2022-11" db="EMBL/GenBank/DDBJ databases">
        <authorList>
            <person name="Petersen C."/>
        </authorList>
    </citation>
    <scope>NUCLEOTIDE SEQUENCE</scope>
    <source>
        <strain evidence="17">IBT 26290</strain>
    </source>
</reference>
<dbReference type="OrthoDB" id="10259640at2759"/>
<evidence type="ECO:0000256" key="11">
    <source>
        <dbReference type="PROSITE-ProRule" id="PRU00552"/>
    </source>
</evidence>
<dbReference type="AlphaFoldDB" id="A0A9W9LJN2"/>
<sequence>MAPPRVSRGKGPKSKHDSDRTLKRKRGEDELSSLAQKVEDLDLKATPKSFSDLPLSDPTARGLAASHFKTLTDIQSRAINHALKGRDILGAAKTGSGKTLAFLVPVLENLYRKQWTEYDGLGALILAPTRELAIQIFEVLRKVGRYHAFSAGLVIGGKSLREEQERLGRMNILVCTPGRMLQHLDQTAMLETNNMQLLVMDEADRILDMGFQKTVDAIVDHLPKKRQTMLFSATQTKKVGDLARLSLQDPEYVAVHEAAASATPSTLQQHYTITPLESKLDVLWSFIRSNLKSKTVVFLSSGKQVRFVYESFRHLQPGIPLMHLHGKQKQGGRLDITTKFSQSQHAVLFATDVAARGLDFPAVDWVIQVDCPEDSDTYIHRVGRTARYERVGRAVLFLDPSEEKGMLKRLEQKKVPIERINIKANKQQSIKNQLQNMCFKDPELKYLGQKAFISYVKSIYVQKDKEVFILKELKLEEFAGSLGLPGAPRIKFIKGDDTKERKNSSWKMAHLSGSEDSDGEGGAKTAKKDENQVRTRYDRMFERRNQDVLAEHYSKLINDDGTLVAIGAGNDAGEDADEDADFLSIKRRFAAGDDNLGHVDSDSDSDSAESGFEKKETKVVHLDGQDPLVIDSKRREKLLKSKKKLLKFKGKGTKLVFDDEGNAHELYEMEDEEQFKARGDADTQRERFLAEETERTRHADLQDKEVARDKRREKKEKRKARERALAEEEAGEEDGTGHGLPFVPFEIPGSDSASEGETEAPRPSKKQRVSFAEPHSDSEEGSRKKSNKGKQVAAQPQIETLADLEALASGLLD</sequence>
<dbReference type="EMBL" id="JAPQKN010000004">
    <property type="protein sequence ID" value="KAJ5159451.1"/>
    <property type="molecule type" value="Genomic_DNA"/>
</dbReference>
<dbReference type="SUPFAM" id="SSF52540">
    <property type="entry name" value="P-loop containing nucleoside triphosphate hydrolases"/>
    <property type="match status" value="2"/>
</dbReference>
<evidence type="ECO:0000256" key="13">
    <source>
        <dbReference type="SAM" id="MobiDB-lite"/>
    </source>
</evidence>
<comment type="catalytic activity">
    <reaction evidence="10 12">
        <text>ATP + H2O = ADP + phosphate + H(+)</text>
        <dbReference type="Rhea" id="RHEA:13065"/>
        <dbReference type="ChEBI" id="CHEBI:15377"/>
        <dbReference type="ChEBI" id="CHEBI:15378"/>
        <dbReference type="ChEBI" id="CHEBI:30616"/>
        <dbReference type="ChEBI" id="CHEBI:43474"/>
        <dbReference type="ChEBI" id="CHEBI:456216"/>
        <dbReference type="EC" id="3.6.4.13"/>
    </reaction>
</comment>
<dbReference type="GO" id="GO:0016787">
    <property type="term" value="F:hydrolase activity"/>
    <property type="evidence" value="ECO:0007669"/>
    <property type="project" value="UniProtKB-KW"/>
</dbReference>
<gene>
    <name evidence="17" type="ORF">N7482_006455</name>
</gene>
<dbReference type="CDD" id="cd17941">
    <property type="entry name" value="DEADc_DDX10"/>
    <property type="match status" value="1"/>
</dbReference>
<keyword evidence="18" id="KW-1185">Reference proteome</keyword>
<evidence type="ECO:0000256" key="10">
    <source>
        <dbReference type="ARBA" id="ARBA00047984"/>
    </source>
</evidence>
<dbReference type="Proteomes" id="UP001149163">
    <property type="component" value="Unassembled WGS sequence"/>
</dbReference>
<evidence type="ECO:0000259" key="14">
    <source>
        <dbReference type="PROSITE" id="PS51192"/>
    </source>
</evidence>
<accession>A0A9W9LJN2</accession>
<feature type="short sequence motif" description="Q motif" evidence="11">
    <location>
        <begin position="48"/>
        <end position="76"/>
    </location>
</feature>
<reference evidence="17" key="2">
    <citation type="journal article" date="2023" name="IMA Fungus">
        <title>Comparative genomic study of the Penicillium genus elucidates a diverse pangenome and 15 lateral gene transfer events.</title>
        <authorList>
            <person name="Petersen C."/>
            <person name="Sorensen T."/>
            <person name="Nielsen M.R."/>
            <person name="Sondergaard T.E."/>
            <person name="Sorensen J.L."/>
            <person name="Fitzpatrick D.A."/>
            <person name="Frisvad J.C."/>
            <person name="Nielsen K.L."/>
        </authorList>
    </citation>
    <scope>NUCLEOTIDE SEQUENCE</scope>
    <source>
        <strain evidence="17">IBT 26290</strain>
    </source>
</reference>
<dbReference type="InterPro" id="IPR014001">
    <property type="entry name" value="Helicase_ATP-bd"/>
</dbReference>
<dbReference type="CDD" id="cd18787">
    <property type="entry name" value="SF2_C_DEAD"/>
    <property type="match status" value="1"/>
</dbReference>
<feature type="compositionally biased region" description="Basic and acidic residues" evidence="13">
    <location>
        <begin position="526"/>
        <end position="535"/>
    </location>
</feature>
<feature type="compositionally biased region" description="Basic residues" evidence="13">
    <location>
        <begin position="711"/>
        <end position="721"/>
    </location>
</feature>
<keyword evidence="7 12" id="KW-0067">ATP-binding</keyword>
<dbReference type="SMART" id="SM00487">
    <property type="entry name" value="DEXDc"/>
    <property type="match status" value="1"/>
</dbReference>
<evidence type="ECO:0000256" key="2">
    <source>
        <dbReference type="ARBA" id="ARBA00022517"/>
    </source>
</evidence>
<dbReference type="PROSITE" id="PS00039">
    <property type="entry name" value="DEAD_ATP_HELICASE"/>
    <property type="match status" value="1"/>
</dbReference>
<feature type="region of interest" description="Disordered" evidence="13">
    <location>
        <begin position="1"/>
        <end position="33"/>
    </location>
</feature>
<feature type="compositionally biased region" description="Basic and acidic residues" evidence="13">
    <location>
        <begin position="774"/>
        <end position="783"/>
    </location>
</feature>
<evidence type="ECO:0000256" key="4">
    <source>
        <dbReference type="ARBA" id="ARBA00022741"/>
    </source>
</evidence>
<keyword evidence="3" id="KW-0698">rRNA processing</keyword>
<evidence type="ECO:0000256" key="7">
    <source>
        <dbReference type="ARBA" id="ARBA00022840"/>
    </source>
</evidence>
<dbReference type="PROSITE" id="PS51194">
    <property type="entry name" value="HELICASE_CTER"/>
    <property type="match status" value="1"/>
</dbReference>
<dbReference type="SMART" id="SM01178">
    <property type="entry name" value="DUF4217"/>
    <property type="match status" value="1"/>
</dbReference>
<comment type="similarity">
    <text evidence="12">Belongs to the DEAD box helicase family.</text>
</comment>
<feature type="compositionally biased region" description="Basic and acidic residues" evidence="13">
    <location>
        <begin position="14"/>
        <end position="29"/>
    </location>
</feature>
<dbReference type="GO" id="GO:0003724">
    <property type="term" value="F:RNA helicase activity"/>
    <property type="evidence" value="ECO:0007669"/>
    <property type="project" value="UniProtKB-EC"/>
</dbReference>
<evidence type="ECO:0000256" key="9">
    <source>
        <dbReference type="ARBA" id="ARBA00023242"/>
    </source>
</evidence>
<dbReference type="InterPro" id="IPR001650">
    <property type="entry name" value="Helicase_C-like"/>
</dbReference>
<proteinExistence type="inferred from homology"/>
<comment type="subcellular location">
    <subcellularLocation>
        <location evidence="1">Nucleus</location>
        <location evidence="1">Nucleolus</location>
    </subcellularLocation>
</comment>
<evidence type="ECO:0000259" key="16">
    <source>
        <dbReference type="PROSITE" id="PS51195"/>
    </source>
</evidence>
<keyword evidence="5 12" id="KW-0378">Hydrolase</keyword>
<evidence type="ECO:0000256" key="3">
    <source>
        <dbReference type="ARBA" id="ARBA00022552"/>
    </source>
</evidence>
<feature type="compositionally biased region" description="Basic and acidic residues" evidence="13">
    <location>
        <begin position="674"/>
        <end position="710"/>
    </location>
</feature>
<feature type="region of interest" description="Disordered" evidence="13">
    <location>
        <begin position="668"/>
        <end position="797"/>
    </location>
</feature>
<evidence type="ECO:0000256" key="1">
    <source>
        <dbReference type="ARBA" id="ARBA00004604"/>
    </source>
</evidence>
<dbReference type="EC" id="3.6.4.13" evidence="12"/>
<evidence type="ECO:0000256" key="12">
    <source>
        <dbReference type="RuleBase" id="RU365068"/>
    </source>
</evidence>
<protein>
    <recommendedName>
        <fullName evidence="12">ATP-dependent RNA helicase</fullName>
        <ecNumber evidence="12">3.6.4.13</ecNumber>
    </recommendedName>
</protein>
<feature type="region of interest" description="Disordered" evidence="13">
    <location>
        <begin position="501"/>
        <end position="535"/>
    </location>
</feature>
<dbReference type="InterPro" id="IPR027417">
    <property type="entry name" value="P-loop_NTPase"/>
</dbReference>
<dbReference type="GeneID" id="81427756"/>
<dbReference type="Gene3D" id="3.40.50.300">
    <property type="entry name" value="P-loop containing nucleotide triphosphate hydrolases"/>
    <property type="match status" value="2"/>
</dbReference>
<evidence type="ECO:0000259" key="15">
    <source>
        <dbReference type="PROSITE" id="PS51194"/>
    </source>
</evidence>
<dbReference type="Pfam" id="PF00270">
    <property type="entry name" value="DEAD"/>
    <property type="match status" value="1"/>
</dbReference>
<keyword evidence="2" id="KW-0690">Ribosome biogenesis</keyword>
<feature type="domain" description="Helicase ATP-binding" evidence="14">
    <location>
        <begin position="79"/>
        <end position="253"/>
    </location>
</feature>
<dbReference type="PROSITE" id="PS51195">
    <property type="entry name" value="Q_MOTIF"/>
    <property type="match status" value="1"/>
</dbReference>
<feature type="domain" description="DEAD-box RNA helicase Q" evidence="16">
    <location>
        <begin position="48"/>
        <end position="76"/>
    </location>
</feature>
<dbReference type="GO" id="GO:0006364">
    <property type="term" value="P:rRNA processing"/>
    <property type="evidence" value="ECO:0007669"/>
    <property type="project" value="UniProtKB-KW"/>
</dbReference>
<dbReference type="GO" id="GO:0005524">
    <property type="term" value="F:ATP binding"/>
    <property type="evidence" value="ECO:0007669"/>
    <property type="project" value="UniProtKB-UniRule"/>
</dbReference>
<dbReference type="InterPro" id="IPR025313">
    <property type="entry name" value="SPB4-like_CTE"/>
</dbReference>
<comment type="caution">
    <text evidence="17">The sequence shown here is derived from an EMBL/GenBank/DDBJ whole genome shotgun (WGS) entry which is preliminary data.</text>
</comment>
<evidence type="ECO:0000256" key="6">
    <source>
        <dbReference type="ARBA" id="ARBA00022806"/>
    </source>
</evidence>
<comment type="function">
    <text evidence="12">RNA helicase.</text>
</comment>
<keyword evidence="9" id="KW-0539">Nucleus</keyword>
<organism evidence="17 18">
    <name type="scientific">Penicillium canariense</name>
    <dbReference type="NCBI Taxonomy" id="189055"/>
    <lineage>
        <taxon>Eukaryota</taxon>
        <taxon>Fungi</taxon>
        <taxon>Dikarya</taxon>
        <taxon>Ascomycota</taxon>
        <taxon>Pezizomycotina</taxon>
        <taxon>Eurotiomycetes</taxon>
        <taxon>Eurotiomycetidae</taxon>
        <taxon>Eurotiales</taxon>
        <taxon>Aspergillaceae</taxon>
        <taxon>Penicillium</taxon>
    </lineage>
</organism>
<evidence type="ECO:0000313" key="17">
    <source>
        <dbReference type="EMBL" id="KAJ5159451.1"/>
    </source>
</evidence>
<dbReference type="Pfam" id="PF13959">
    <property type="entry name" value="CTE_SPB4"/>
    <property type="match status" value="1"/>
</dbReference>
<dbReference type="InterPro" id="IPR014014">
    <property type="entry name" value="RNA_helicase_DEAD_Q_motif"/>
</dbReference>
<keyword evidence="6 12" id="KW-0347">Helicase</keyword>
<evidence type="ECO:0000256" key="5">
    <source>
        <dbReference type="ARBA" id="ARBA00022801"/>
    </source>
</evidence>
<dbReference type="InterPro" id="IPR011545">
    <property type="entry name" value="DEAD/DEAH_box_helicase_dom"/>
</dbReference>
<dbReference type="Pfam" id="PF00271">
    <property type="entry name" value="Helicase_C"/>
    <property type="match status" value="1"/>
</dbReference>
<dbReference type="RefSeq" id="XP_056541009.1">
    <property type="nucleotide sequence ID" value="XM_056688580.1"/>
</dbReference>
<feature type="region of interest" description="Disordered" evidence="13">
    <location>
        <begin position="594"/>
        <end position="617"/>
    </location>
</feature>
<dbReference type="SMART" id="SM00490">
    <property type="entry name" value="HELICc"/>
    <property type="match status" value="1"/>
</dbReference>
<name>A0A9W9LJN2_9EURO</name>
<dbReference type="PANTHER" id="PTHR24031">
    <property type="entry name" value="RNA HELICASE"/>
    <property type="match status" value="1"/>
</dbReference>
<keyword evidence="8 12" id="KW-0694">RNA-binding</keyword>
<keyword evidence="4 12" id="KW-0547">Nucleotide-binding</keyword>